<dbReference type="GO" id="GO:0008137">
    <property type="term" value="F:NADH dehydrogenase (ubiquinone) activity"/>
    <property type="evidence" value="ECO:0007669"/>
    <property type="project" value="InterPro"/>
</dbReference>
<keyword evidence="2 5" id="KW-0812">Transmembrane</keyword>
<dbReference type="AlphaFoldDB" id="A0A7T0C517"/>
<evidence type="ECO:0000313" key="9">
    <source>
        <dbReference type="EMBL" id="QPJ66608.1"/>
    </source>
</evidence>
<gene>
    <name evidence="9" type="primary">nuoL</name>
    <name evidence="9" type="ORF">G3M78_14835</name>
</gene>
<accession>A0A7T0C517</accession>
<dbReference type="Pfam" id="PF00662">
    <property type="entry name" value="Proton_antipo_N"/>
    <property type="match status" value="1"/>
</dbReference>
<dbReference type="Gene3D" id="1.20.5.2700">
    <property type="match status" value="1"/>
</dbReference>
<dbReference type="PANTHER" id="PTHR42829">
    <property type="entry name" value="NADH-UBIQUINONE OXIDOREDUCTASE CHAIN 5"/>
    <property type="match status" value="1"/>
</dbReference>
<evidence type="ECO:0000256" key="3">
    <source>
        <dbReference type="ARBA" id="ARBA00022989"/>
    </source>
</evidence>
<dbReference type="NCBIfam" id="TIGR01974">
    <property type="entry name" value="NDH_I_L"/>
    <property type="match status" value="1"/>
</dbReference>
<evidence type="ECO:0000259" key="7">
    <source>
        <dbReference type="Pfam" id="PF00361"/>
    </source>
</evidence>
<name>A0A7T0C517_9BACT</name>
<dbReference type="EMBL" id="CP048620">
    <property type="protein sequence ID" value="QPJ66608.1"/>
    <property type="molecule type" value="Genomic_DNA"/>
</dbReference>
<dbReference type="PRINTS" id="PR01434">
    <property type="entry name" value="NADHDHGNASE5"/>
</dbReference>
<feature type="transmembrane region" description="Helical" evidence="6">
    <location>
        <begin position="213"/>
        <end position="232"/>
    </location>
</feature>
<evidence type="ECO:0000313" key="10">
    <source>
        <dbReference type="Proteomes" id="UP000594464"/>
    </source>
</evidence>
<keyword evidence="4 6" id="KW-0472">Membrane</keyword>
<protein>
    <submittedName>
        <fullName evidence="9">NADH-quinone oxidoreductase subunit L</fullName>
    </submittedName>
</protein>
<proteinExistence type="predicted"/>
<dbReference type="GO" id="GO:0042773">
    <property type="term" value="P:ATP synthesis coupled electron transport"/>
    <property type="evidence" value="ECO:0007669"/>
    <property type="project" value="InterPro"/>
</dbReference>
<dbReference type="InterPro" id="IPR018393">
    <property type="entry name" value="NADHpl_OxRdtase_5_subgr"/>
</dbReference>
<evidence type="ECO:0000256" key="2">
    <source>
        <dbReference type="ARBA" id="ARBA00022692"/>
    </source>
</evidence>
<dbReference type="Proteomes" id="UP000594464">
    <property type="component" value="Chromosome"/>
</dbReference>
<dbReference type="GO" id="GO:0016020">
    <property type="term" value="C:membrane"/>
    <property type="evidence" value="ECO:0007669"/>
    <property type="project" value="UniProtKB-SubCell"/>
</dbReference>
<dbReference type="PANTHER" id="PTHR42829:SF2">
    <property type="entry name" value="NADH-UBIQUINONE OXIDOREDUCTASE CHAIN 5"/>
    <property type="match status" value="1"/>
</dbReference>
<feature type="transmembrane region" description="Helical" evidence="6">
    <location>
        <begin position="120"/>
        <end position="138"/>
    </location>
</feature>
<feature type="transmembrane region" description="Helical" evidence="6">
    <location>
        <begin position="601"/>
        <end position="621"/>
    </location>
</feature>
<evidence type="ECO:0000256" key="1">
    <source>
        <dbReference type="ARBA" id="ARBA00004127"/>
    </source>
</evidence>
<dbReference type="Pfam" id="PF00361">
    <property type="entry name" value="Proton_antipo_M"/>
    <property type="match status" value="1"/>
</dbReference>
<feature type="domain" description="NADH:quinone oxidoreductase/Mrp antiporter transmembrane" evidence="7">
    <location>
        <begin position="137"/>
        <end position="429"/>
    </location>
</feature>
<sequence length="622" mass="68256">MFGYAWLVLLFPLAGFIGLSWFGKCIPKKLAGLIGCATVGLAFLVSILLLMDLSALEPDHRSGAVQVLYTWVQSGPFSLNMSILVDPLSVFMFLIVTGVGFLIHVYSLGYMEHDKEFSRFFAYLNLFIFSMCTLVAAADFFFLIVGWALVGLASYLLIGFWRDRKSAVLAARKAFVMNVIGDVGMLVAAFMIFESFGTLNYVEVFQTAPELFLPNDMTVILITLLLLVGAFAKSAQLPLHTWLPDAMEGPTPVSALIHAATMVTAGVYLVARCHVLFELAPITMYLIATVGIVTATFAGTIAMVQYDIKRVIAYSTMSQLGYMFLAVGVGMFSFGMFHLMTHAFFKALLFLGAGSVIHAMNDEQDIRKMGGLSKTMPITYMTFLIGSLALAGFPLTSGFFSKEAIIMSSYHSEMGNIIFWALAVFSAGMTAFYTFRLFFYVFHGESRSPEAHPHESPRVMVAPLLILAFLALMAGGLGSWVDSFLSPSLGGHGTHHEDALLETIAVFAGLGGILVAGLVYMVSSDRMEFAKNALAPLYDILFHKYYVDEIYDFLIVKPVKAIGAFLEDRGERNGIDFAVDEAAAQVREASRYISWWQNGKVGMYALNMVGGMVVALLFVVFL</sequence>
<feature type="transmembrane region" description="Helical" evidence="6">
    <location>
        <begin position="320"/>
        <end position="337"/>
    </location>
</feature>
<dbReference type="PRINTS" id="PR01435">
    <property type="entry name" value="NPOXDRDTASE5"/>
</dbReference>
<feature type="transmembrane region" description="Helical" evidence="6">
    <location>
        <begin position="343"/>
        <end position="360"/>
    </location>
</feature>
<feature type="transmembrane region" description="Helical" evidence="6">
    <location>
        <begin position="174"/>
        <end position="193"/>
    </location>
</feature>
<organism evidence="9 10">
    <name type="scientific">Candidatus Nitrohelix vancouverensis</name>
    <dbReference type="NCBI Taxonomy" id="2705534"/>
    <lineage>
        <taxon>Bacteria</taxon>
        <taxon>Pseudomonadati</taxon>
        <taxon>Nitrospinota/Tectimicrobiota group</taxon>
        <taxon>Nitrospinota</taxon>
        <taxon>Nitrospinia</taxon>
        <taxon>Nitrospinales</taxon>
        <taxon>Nitrospinaceae</taxon>
        <taxon>Candidatus Nitrohelix</taxon>
    </lineage>
</organism>
<feature type="transmembrane region" description="Helical" evidence="6">
    <location>
        <begin position="500"/>
        <end position="522"/>
    </location>
</feature>
<feature type="transmembrane region" description="Helical" evidence="6">
    <location>
        <begin position="417"/>
        <end position="439"/>
    </location>
</feature>
<comment type="subcellular location">
    <subcellularLocation>
        <location evidence="1">Endomembrane system</location>
        <topology evidence="1">Multi-pass membrane protein</topology>
    </subcellularLocation>
    <subcellularLocation>
        <location evidence="5">Membrane</location>
        <topology evidence="5">Multi-pass membrane protein</topology>
    </subcellularLocation>
</comment>
<feature type="transmembrane region" description="Helical" evidence="6">
    <location>
        <begin position="283"/>
        <end position="308"/>
    </location>
</feature>
<feature type="transmembrane region" description="Helical" evidence="6">
    <location>
        <begin position="380"/>
        <end position="397"/>
    </location>
</feature>
<evidence type="ECO:0000256" key="6">
    <source>
        <dbReference type="SAM" id="Phobius"/>
    </source>
</evidence>
<dbReference type="InterPro" id="IPR001750">
    <property type="entry name" value="ND/Mrp_TM"/>
</dbReference>
<evidence type="ECO:0000256" key="4">
    <source>
        <dbReference type="ARBA" id="ARBA00023136"/>
    </source>
</evidence>
<feature type="transmembrane region" description="Helical" evidence="6">
    <location>
        <begin position="253"/>
        <end position="271"/>
    </location>
</feature>
<feature type="domain" description="NADH-Ubiquinone oxidoreductase (complex I) chain 5 N-terminal" evidence="8">
    <location>
        <begin position="71"/>
        <end position="121"/>
    </location>
</feature>
<feature type="transmembrane region" description="Helical" evidence="6">
    <location>
        <begin position="459"/>
        <end position="480"/>
    </location>
</feature>
<evidence type="ECO:0000256" key="5">
    <source>
        <dbReference type="RuleBase" id="RU000320"/>
    </source>
</evidence>
<dbReference type="InterPro" id="IPR003945">
    <property type="entry name" value="NU5C-like"/>
</dbReference>
<dbReference type="KEGG" id="nva:G3M78_14835"/>
<reference evidence="10" key="1">
    <citation type="submission" date="2020-02" db="EMBL/GenBank/DDBJ databases">
        <title>Genomic and physiological characterization of two novel Nitrospinaceae genera.</title>
        <authorList>
            <person name="Mueller A.J."/>
            <person name="Jung M.-Y."/>
            <person name="Strachan C.R."/>
            <person name="Herbold C.W."/>
            <person name="Kirkegaard R.H."/>
            <person name="Daims H."/>
        </authorList>
    </citation>
    <scope>NUCLEOTIDE SEQUENCE [LARGE SCALE GENOMIC DNA]</scope>
</reference>
<feature type="transmembrane region" description="Helical" evidence="6">
    <location>
        <begin position="144"/>
        <end position="162"/>
    </location>
</feature>
<dbReference type="NCBIfam" id="NF005141">
    <property type="entry name" value="PRK06590.1"/>
    <property type="match status" value="1"/>
</dbReference>
<evidence type="ECO:0000259" key="8">
    <source>
        <dbReference type="Pfam" id="PF00662"/>
    </source>
</evidence>
<dbReference type="GO" id="GO:0012505">
    <property type="term" value="C:endomembrane system"/>
    <property type="evidence" value="ECO:0007669"/>
    <property type="project" value="UniProtKB-SubCell"/>
</dbReference>
<dbReference type="InterPro" id="IPR001516">
    <property type="entry name" value="Proton_antipo_N"/>
</dbReference>
<dbReference type="GO" id="GO:0003954">
    <property type="term" value="F:NADH dehydrogenase activity"/>
    <property type="evidence" value="ECO:0007669"/>
    <property type="project" value="TreeGrafter"/>
</dbReference>
<feature type="transmembrane region" description="Helical" evidence="6">
    <location>
        <begin position="88"/>
        <end position="108"/>
    </location>
</feature>
<keyword evidence="3 6" id="KW-1133">Transmembrane helix</keyword>
<feature type="transmembrane region" description="Helical" evidence="6">
    <location>
        <begin position="6"/>
        <end position="23"/>
    </location>
</feature>
<dbReference type="GO" id="GO:0015990">
    <property type="term" value="P:electron transport coupled proton transport"/>
    <property type="evidence" value="ECO:0007669"/>
    <property type="project" value="TreeGrafter"/>
</dbReference>
<feature type="transmembrane region" description="Helical" evidence="6">
    <location>
        <begin position="30"/>
        <end position="51"/>
    </location>
</feature>